<name>A0A1L9PGP0_ASPVE</name>
<dbReference type="CDD" id="cd00054">
    <property type="entry name" value="EGF_CA"/>
    <property type="match status" value="1"/>
</dbReference>
<dbReference type="VEuPathDB" id="FungiDB:ASPVEDRAFT_51772"/>
<accession>A0A1L9PGP0</accession>
<feature type="region of interest" description="Disordered" evidence="2">
    <location>
        <begin position="272"/>
        <end position="309"/>
    </location>
</feature>
<keyword evidence="1" id="KW-0245">EGF-like domain</keyword>
<feature type="disulfide bond" evidence="1">
    <location>
        <begin position="572"/>
        <end position="581"/>
    </location>
</feature>
<feature type="compositionally biased region" description="Basic and acidic residues" evidence="2">
    <location>
        <begin position="703"/>
        <end position="713"/>
    </location>
</feature>
<feature type="compositionally biased region" description="Low complexity" evidence="2">
    <location>
        <begin position="653"/>
        <end position="664"/>
    </location>
</feature>
<keyword evidence="3" id="KW-0812">Transmembrane</keyword>
<dbReference type="PROSITE" id="PS00022">
    <property type="entry name" value="EGF_1"/>
    <property type="match status" value="1"/>
</dbReference>
<sequence length="824" mass="89039">MDSTSKYGWSGPRAADTKGSVRRAREMLEVGRRPKVRAPQDNSTVPPQPRPRIVPQPNAWPLLGDNEGKRANMADPQGRLSGMVDAQGRLLVSRGTPPPRPARPDLPSPSIYSERSVSEFAPSPLHPQQRRTPSFSQPFVNQQNIHPALRESVPVTNEDMHRKSATSSTGSIPFMTDFPPPLPPQNKTSHLAPPNPMRSGMDRRSSVSPIPEELPDSPTILNKPYGPKRVTASSWNSEQRESDILGAYMDGDSDSAQGSPEHGEVTLVRQASLGKRGKPSLRTISKPNAETPQLAGRNGETGTQSERTNDANLKEIVVGLATRDSFGSDASKESGIDPEKPPIVMGEDMSTPHSYDDNMRSLGIENLPQRAPTLSEMRPGARRPPRLNMSAVRDAEARGSLTSLSDLIKRATRLATNLEHGRTASRNDLLNVGGGSRYPFGHPNRQSGSIKDILASFPNPAATPEGHRSSWPIFWRRSTLHQLNSQERGEESNRDQEKGNSQQRCRCCGMPMWAFITLCIILLIIIAAAVLIPIFLVVVPRQNQNTDNCENTAPCSNGGVSVSSGDTCSCVCVNGYTGSGCTTAGDASCVTTGITQNSTSRNATIGDDVPRLFQVSKDNFSIPLDPVTIVALFSQNNVSCTTENALVSFKGLSPSENSRRSISSDMVNRDPMSQGNEEPEASTVLDVPTATIPVRREIATKHGIVFEDSRSNDDSDASISPKMAEPSPTSTTKTVEPSTTPSFSTEVLDFSRVAVLYIFQKTGTLDAAMSSAESLQSHLEHSSSNSTSGNFMLDLKSSGVKGNITLNFDDFTITDFDGDIVGGD</sequence>
<feature type="compositionally biased region" description="Basic and acidic residues" evidence="2">
    <location>
        <begin position="23"/>
        <end position="32"/>
    </location>
</feature>
<organism evidence="5 6">
    <name type="scientific">Aspergillus versicolor CBS 583.65</name>
    <dbReference type="NCBI Taxonomy" id="1036611"/>
    <lineage>
        <taxon>Eukaryota</taxon>
        <taxon>Fungi</taxon>
        <taxon>Dikarya</taxon>
        <taxon>Ascomycota</taxon>
        <taxon>Pezizomycotina</taxon>
        <taxon>Eurotiomycetes</taxon>
        <taxon>Eurotiomycetidae</taxon>
        <taxon>Eurotiales</taxon>
        <taxon>Aspergillaceae</taxon>
        <taxon>Aspergillus</taxon>
        <taxon>Aspergillus subgen. Nidulantes</taxon>
    </lineage>
</organism>
<dbReference type="PANTHER" id="PTHR17178:SF0">
    <property type="entry name" value="SERGLYCIN"/>
    <property type="match status" value="1"/>
</dbReference>
<feature type="region of interest" description="Disordered" evidence="2">
    <location>
        <begin position="703"/>
        <end position="742"/>
    </location>
</feature>
<dbReference type="Proteomes" id="UP000184073">
    <property type="component" value="Unassembled WGS sequence"/>
</dbReference>
<dbReference type="PROSITE" id="PS50026">
    <property type="entry name" value="EGF_3"/>
    <property type="match status" value="1"/>
</dbReference>
<keyword evidence="3" id="KW-1133">Transmembrane helix</keyword>
<comment type="caution">
    <text evidence="1">Lacks conserved residue(s) required for the propagation of feature annotation.</text>
</comment>
<dbReference type="RefSeq" id="XP_040666388.1">
    <property type="nucleotide sequence ID" value="XM_040814527.1"/>
</dbReference>
<dbReference type="GeneID" id="63730038"/>
<evidence type="ECO:0000256" key="1">
    <source>
        <dbReference type="PROSITE-ProRule" id="PRU00076"/>
    </source>
</evidence>
<feature type="region of interest" description="Disordered" evidence="2">
    <location>
        <begin position="652"/>
        <end position="684"/>
    </location>
</feature>
<dbReference type="STRING" id="1036611.A0A1L9PGP0"/>
<keyword evidence="6" id="KW-1185">Reference proteome</keyword>
<dbReference type="InterPro" id="IPR000742">
    <property type="entry name" value="EGF"/>
</dbReference>
<feature type="region of interest" description="Disordered" evidence="2">
    <location>
        <begin position="1"/>
        <end position="137"/>
    </location>
</feature>
<proteinExistence type="predicted"/>
<gene>
    <name evidence="5" type="ORF">ASPVEDRAFT_51772</name>
</gene>
<feature type="transmembrane region" description="Helical" evidence="3">
    <location>
        <begin position="512"/>
        <end position="538"/>
    </location>
</feature>
<feature type="region of interest" description="Disordered" evidence="2">
    <location>
        <begin position="324"/>
        <end position="345"/>
    </location>
</feature>
<feature type="compositionally biased region" description="Pro residues" evidence="2">
    <location>
        <begin position="96"/>
        <end position="107"/>
    </location>
</feature>
<feature type="compositionally biased region" description="Low complexity" evidence="2">
    <location>
        <begin position="726"/>
        <end position="742"/>
    </location>
</feature>
<evidence type="ECO:0000259" key="4">
    <source>
        <dbReference type="PROSITE" id="PS50026"/>
    </source>
</evidence>
<dbReference type="PROSITE" id="PS01186">
    <property type="entry name" value="EGF_2"/>
    <property type="match status" value="1"/>
</dbReference>
<dbReference type="OrthoDB" id="283575at2759"/>
<evidence type="ECO:0000256" key="3">
    <source>
        <dbReference type="SAM" id="Phobius"/>
    </source>
</evidence>
<evidence type="ECO:0000256" key="2">
    <source>
        <dbReference type="SAM" id="MobiDB-lite"/>
    </source>
</evidence>
<keyword evidence="1" id="KW-1015">Disulfide bond</keyword>
<dbReference type="AlphaFoldDB" id="A0A1L9PGP0"/>
<feature type="compositionally biased region" description="Polar residues" evidence="2">
    <location>
        <begin position="282"/>
        <end position="291"/>
    </location>
</feature>
<feature type="domain" description="EGF-like" evidence="4">
    <location>
        <begin position="545"/>
        <end position="582"/>
    </location>
</feature>
<keyword evidence="3" id="KW-0472">Membrane</keyword>
<reference evidence="6" key="1">
    <citation type="journal article" date="2017" name="Genome Biol.">
        <title>Comparative genomics reveals high biological diversity and specific adaptations in the industrially and medically important fungal genus Aspergillus.</title>
        <authorList>
            <person name="de Vries R.P."/>
            <person name="Riley R."/>
            <person name="Wiebenga A."/>
            <person name="Aguilar-Osorio G."/>
            <person name="Amillis S."/>
            <person name="Uchima C.A."/>
            <person name="Anderluh G."/>
            <person name="Asadollahi M."/>
            <person name="Askin M."/>
            <person name="Barry K."/>
            <person name="Battaglia E."/>
            <person name="Bayram O."/>
            <person name="Benocci T."/>
            <person name="Braus-Stromeyer S.A."/>
            <person name="Caldana C."/>
            <person name="Canovas D."/>
            <person name="Cerqueira G.C."/>
            <person name="Chen F."/>
            <person name="Chen W."/>
            <person name="Choi C."/>
            <person name="Clum A."/>
            <person name="Dos Santos R.A."/>
            <person name="Damasio A.R."/>
            <person name="Diallinas G."/>
            <person name="Emri T."/>
            <person name="Fekete E."/>
            <person name="Flipphi M."/>
            <person name="Freyberg S."/>
            <person name="Gallo A."/>
            <person name="Gournas C."/>
            <person name="Habgood R."/>
            <person name="Hainaut M."/>
            <person name="Harispe M.L."/>
            <person name="Henrissat B."/>
            <person name="Hilden K.S."/>
            <person name="Hope R."/>
            <person name="Hossain A."/>
            <person name="Karabika E."/>
            <person name="Karaffa L."/>
            <person name="Karanyi Z."/>
            <person name="Krasevec N."/>
            <person name="Kuo A."/>
            <person name="Kusch H."/>
            <person name="LaButti K."/>
            <person name="Lagendijk E.L."/>
            <person name="Lapidus A."/>
            <person name="Levasseur A."/>
            <person name="Lindquist E."/>
            <person name="Lipzen A."/>
            <person name="Logrieco A.F."/>
            <person name="MacCabe A."/>
            <person name="Maekelae M.R."/>
            <person name="Malavazi I."/>
            <person name="Melin P."/>
            <person name="Meyer V."/>
            <person name="Mielnichuk N."/>
            <person name="Miskei M."/>
            <person name="Molnar A.P."/>
            <person name="Mule G."/>
            <person name="Ngan C.Y."/>
            <person name="Orejas M."/>
            <person name="Orosz E."/>
            <person name="Ouedraogo J.P."/>
            <person name="Overkamp K.M."/>
            <person name="Park H.-S."/>
            <person name="Perrone G."/>
            <person name="Piumi F."/>
            <person name="Punt P.J."/>
            <person name="Ram A.F."/>
            <person name="Ramon A."/>
            <person name="Rauscher S."/>
            <person name="Record E."/>
            <person name="Riano-Pachon D.M."/>
            <person name="Robert V."/>
            <person name="Roehrig J."/>
            <person name="Ruller R."/>
            <person name="Salamov A."/>
            <person name="Salih N.S."/>
            <person name="Samson R.A."/>
            <person name="Sandor E."/>
            <person name="Sanguinetti M."/>
            <person name="Schuetze T."/>
            <person name="Sepcic K."/>
            <person name="Shelest E."/>
            <person name="Sherlock G."/>
            <person name="Sophianopoulou V."/>
            <person name="Squina F.M."/>
            <person name="Sun H."/>
            <person name="Susca A."/>
            <person name="Todd R.B."/>
            <person name="Tsang A."/>
            <person name="Unkles S.E."/>
            <person name="van de Wiele N."/>
            <person name="van Rossen-Uffink D."/>
            <person name="Oliveira J.V."/>
            <person name="Vesth T.C."/>
            <person name="Visser J."/>
            <person name="Yu J.-H."/>
            <person name="Zhou M."/>
            <person name="Andersen M.R."/>
            <person name="Archer D.B."/>
            <person name="Baker S.E."/>
            <person name="Benoit I."/>
            <person name="Brakhage A.A."/>
            <person name="Braus G.H."/>
            <person name="Fischer R."/>
            <person name="Frisvad J.C."/>
            <person name="Goldman G.H."/>
            <person name="Houbraken J."/>
            <person name="Oakley B."/>
            <person name="Pocsi I."/>
            <person name="Scazzocchio C."/>
            <person name="Seiboth B."/>
            <person name="vanKuyk P.A."/>
            <person name="Wortman J."/>
            <person name="Dyer P.S."/>
            <person name="Grigoriev I.V."/>
        </authorList>
    </citation>
    <scope>NUCLEOTIDE SEQUENCE [LARGE SCALE GENOMIC DNA]</scope>
    <source>
        <strain evidence="6">CBS 583.65</strain>
    </source>
</reference>
<feature type="compositionally biased region" description="Basic and acidic residues" evidence="2">
    <location>
        <begin position="330"/>
        <end position="340"/>
    </location>
</feature>
<evidence type="ECO:0000313" key="5">
    <source>
        <dbReference type="EMBL" id="OJJ00626.1"/>
    </source>
</evidence>
<dbReference type="PANTHER" id="PTHR17178">
    <property type="entry name" value="SECRETORY GRANULE PROTEOGLYCAN CORE PROTEIN"/>
    <property type="match status" value="1"/>
</dbReference>
<protein>
    <recommendedName>
        <fullName evidence="4">EGF-like domain-containing protein</fullName>
    </recommendedName>
</protein>
<dbReference type="EMBL" id="KV878127">
    <property type="protein sequence ID" value="OJJ00626.1"/>
    <property type="molecule type" value="Genomic_DNA"/>
</dbReference>
<evidence type="ECO:0000313" key="6">
    <source>
        <dbReference type="Proteomes" id="UP000184073"/>
    </source>
</evidence>
<feature type="region of interest" description="Disordered" evidence="2">
    <location>
        <begin position="150"/>
        <end position="238"/>
    </location>
</feature>